<keyword evidence="1" id="KW-0472">Membrane</keyword>
<comment type="caution">
    <text evidence="2">The sequence shown here is derived from an EMBL/GenBank/DDBJ whole genome shotgun (WGS) entry which is preliminary data.</text>
</comment>
<gene>
    <name evidence="2" type="ORF">ENO26_10090</name>
</gene>
<dbReference type="AlphaFoldDB" id="A0A7J2U6I0"/>
<keyword evidence="1" id="KW-1133">Transmembrane helix</keyword>
<sequence>MSLKEVATLLVLSMLLLSFTPINIQSQTLHYSEVVSSWLDWIMELDIYTPSILVLGSIANINISLILLEKGLGLQLCITSVSISLAGISVSRYVGFLRSSGDTAFVTISIPLSNLAYPQYKPGSTIRDNLQIILQGYIEFANGSRKTMFFTKVIPVNIYVPPSNVIAYIDCSYATNGIQLIVTLRNFDVNPAYNVYLSLYVNSSQYYIQYYDLLYPQSQNTFSRFLALDPGLYYITAIVNYTTAYGISRSFSASTIVIVPTTPRIYIKTNATELISGQKVSIEGSVEPRTSLDLVLEYSLNGFDWISITYLETARNGSLHYIWRPGLTGIIYVRGRTIETERFKEAISNVITIHIAKLKPNIRISADKTILTLGDNTKLTISVTPNTSIPVIIVYRRQEENEWRSYTTLTLDPNGKAIIPTPFFSNPGTYIFKALALETNFSTQSESNEVSITVQMPTSQMPTTPPQANTLKGNISALAITISFSIAIAFLLFARGRRKS</sequence>
<evidence type="ECO:0008006" key="3">
    <source>
        <dbReference type="Google" id="ProtNLM"/>
    </source>
</evidence>
<accession>A0A7J2U6I0</accession>
<keyword evidence="1" id="KW-0812">Transmembrane</keyword>
<dbReference type="EMBL" id="DSEU01000070">
    <property type="protein sequence ID" value="HEM67893.1"/>
    <property type="molecule type" value="Genomic_DNA"/>
</dbReference>
<evidence type="ECO:0000313" key="2">
    <source>
        <dbReference type="EMBL" id="HEM67893.1"/>
    </source>
</evidence>
<proteinExistence type="predicted"/>
<name>A0A7J2U6I0_9CREN</name>
<evidence type="ECO:0000256" key="1">
    <source>
        <dbReference type="SAM" id="Phobius"/>
    </source>
</evidence>
<feature type="transmembrane region" description="Helical" evidence="1">
    <location>
        <begin position="475"/>
        <end position="494"/>
    </location>
</feature>
<organism evidence="2">
    <name type="scientific">Ignisphaera aggregans</name>
    <dbReference type="NCBI Taxonomy" id="334771"/>
    <lineage>
        <taxon>Archaea</taxon>
        <taxon>Thermoproteota</taxon>
        <taxon>Thermoprotei</taxon>
        <taxon>Desulfurococcales</taxon>
        <taxon>Desulfurococcaceae</taxon>
        <taxon>Ignisphaera</taxon>
    </lineage>
</organism>
<reference evidence="2" key="1">
    <citation type="journal article" date="2020" name="mSystems">
        <title>Genome- and Community-Level Interaction Insights into Carbon Utilization and Element Cycling Functions of Hydrothermarchaeota in Hydrothermal Sediment.</title>
        <authorList>
            <person name="Zhou Z."/>
            <person name="Liu Y."/>
            <person name="Xu W."/>
            <person name="Pan J."/>
            <person name="Luo Z.H."/>
            <person name="Li M."/>
        </authorList>
    </citation>
    <scope>NUCLEOTIDE SEQUENCE [LARGE SCALE GENOMIC DNA]</scope>
    <source>
        <strain evidence="2">SpSt-125</strain>
    </source>
</reference>
<protein>
    <recommendedName>
        <fullName evidence="3">Bacterial Ig-like domain-containing protein</fullName>
    </recommendedName>
</protein>